<dbReference type="Pfam" id="PF03799">
    <property type="entry name" value="FtsQ_DivIB_C"/>
    <property type="match status" value="1"/>
</dbReference>
<evidence type="ECO:0000256" key="2">
    <source>
        <dbReference type="ARBA" id="ARBA00022475"/>
    </source>
</evidence>
<organism evidence="10 11">
    <name type="scientific">Propioniciclava coleopterorum</name>
    <dbReference type="NCBI Taxonomy" id="2714937"/>
    <lineage>
        <taxon>Bacteria</taxon>
        <taxon>Bacillati</taxon>
        <taxon>Actinomycetota</taxon>
        <taxon>Actinomycetes</taxon>
        <taxon>Propionibacteriales</taxon>
        <taxon>Propionibacteriaceae</taxon>
        <taxon>Propioniciclava</taxon>
    </lineage>
</organism>
<keyword evidence="6 8" id="KW-0472">Membrane</keyword>
<dbReference type="Gene3D" id="3.10.20.310">
    <property type="entry name" value="membrane protein fhac"/>
    <property type="match status" value="1"/>
</dbReference>
<evidence type="ECO:0000313" key="11">
    <source>
        <dbReference type="Proteomes" id="UP000501058"/>
    </source>
</evidence>
<evidence type="ECO:0000256" key="7">
    <source>
        <dbReference type="ARBA" id="ARBA00023306"/>
    </source>
</evidence>
<dbReference type="PANTHER" id="PTHR37820">
    <property type="entry name" value="CELL DIVISION PROTEIN DIVIB"/>
    <property type="match status" value="1"/>
</dbReference>
<dbReference type="GO" id="GO:0005886">
    <property type="term" value="C:plasma membrane"/>
    <property type="evidence" value="ECO:0007669"/>
    <property type="project" value="TreeGrafter"/>
</dbReference>
<dbReference type="AlphaFoldDB" id="A0A6G7Y8J1"/>
<dbReference type="Pfam" id="PF08478">
    <property type="entry name" value="POTRA_1"/>
    <property type="match status" value="1"/>
</dbReference>
<dbReference type="KEGG" id="prv:G7070_12705"/>
<evidence type="ECO:0000256" key="8">
    <source>
        <dbReference type="SAM" id="Phobius"/>
    </source>
</evidence>
<evidence type="ECO:0000256" key="6">
    <source>
        <dbReference type="ARBA" id="ARBA00023136"/>
    </source>
</evidence>
<dbReference type="EMBL" id="CP049865">
    <property type="protein sequence ID" value="QIK72968.1"/>
    <property type="molecule type" value="Genomic_DNA"/>
</dbReference>
<evidence type="ECO:0000256" key="5">
    <source>
        <dbReference type="ARBA" id="ARBA00022989"/>
    </source>
</evidence>
<keyword evidence="5 8" id="KW-1133">Transmembrane helix</keyword>
<keyword evidence="11" id="KW-1185">Reference proteome</keyword>
<dbReference type="InterPro" id="IPR005548">
    <property type="entry name" value="Cell_div_FtsQ/DivIB_C"/>
</dbReference>
<feature type="domain" description="POTRA" evidence="9">
    <location>
        <begin position="50"/>
        <end position="119"/>
    </location>
</feature>
<evidence type="ECO:0000256" key="4">
    <source>
        <dbReference type="ARBA" id="ARBA00022692"/>
    </source>
</evidence>
<evidence type="ECO:0000259" key="9">
    <source>
        <dbReference type="PROSITE" id="PS51779"/>
    </source>
</evidence>
<dbReference type="PROSITE" id="PS51779">
    <property type="entry name" value="POTRA"/>
    <property type="match status" value="1"/>
</dbReference>
<reference evidence="10 11" key="1">
    <citation type="submission" date="2020-03" db="EMBL/GenBank/DDBJ databases">
        <title>Propioniciclava sp. nov., isolated from Hydrophilus acuminatus.</title>
        <authorList>
            <person name="Hyun D.-W."/>
            <person name="Bae J.-W."/>
        </authorList>
    </citation>
    <scope>NUCLEOTIDE SEQUENCE [LARGE SCALE GENOMIC DNA]</scope>
    <source>
        <strain evidence="10 11">HDW11</strain>
    </source>
</reference>
<evidence type="ECO:0000256" key="3">
    <source>
        <dbReference type="ARBA" id="ARBA00022618"/>
    </source>
</evidence>
<evidence type="ECO:0000256" key="1">
    <source>
        <dbReference type="ARBA" id="ARBA00004370"/>
    </source>
</evidence>
<sequence length="240" mass="25518">MTEPLVDVTGARKRRAQAKRLRTLKRVALAVGVLALIGALAWVVWGSPWLLARQVEVRGTSLLSVQQVTDAAQVPLDTPLAAVDTAGVEQRITTALPAAASARAGRSWPGTVVIDVTERTPALSIPLGREYLWVAGDGVIFHRTATPPEGVLLVNGSVTDEETITALAKVAAALPPAVRERAEGIIAASRDSVVINLTDGRRVVWGSSDDSELKARVVVPLLKVKAREYDVSAPTHPITR</sequence>
<comment type="subcellular location">
    <subcellularLocation>
        <location evidence="1">Membrane</location>
    </subcellularLocation>
</comment>
<protein>
    <submittedName>
        <fullName evidence="10">FtsQ-type POTRA domain-containing protein</fullName>
    </submittedName>
</protein>
<keyword evidence="2" id="KW-1003">Cell membrane</keyword>
<dbReference type="InterPro" id="IPR034746">
    <property type="entry name" value="POTRA"/>
</dbReference>
<dbReference type="GO" id="GO:0051301">
    <property type="term" value="P:cell division"/>
    <property type="evidence" value="ECO:0007669"/>
    <property type="project" value="UniProtKB-KW"/>
</dbReference>
<keyword evidence="7" id="KW-0131">Cell cycle</keyword>
<accession>A0A6G7Y8J1</accession>
<dbReference type="Proteomes" id="UP000501058">
    <property type="component" value="Chromosome"/>
</dbReference>
<dbReference type="RefSeq" id="WP_166234040.1">
    <property type="nucleotide sequence ID" value="NZ_CP049865.1"/>
</dbReference>
<feature type="transmembrane region" description="Helical" evidence="8">
    <location>
        <begin position="27"/>
        <end position="45"/>
    </location>
</feature>
<evidence type="ECO:0000313" key="10">
    <source>
        <dbReference type="EMBL" id="QIK72968.1"/>
    </source>
</evidence>
<dbReference type="PANTHER" id="PTHR37820:SF1">
    <property type="entry name" value="CELL DIVISION PROTEIN FTSQ"/>
    <property type="match status" value="1"/>
</dbReference>
<dbReference type="InterPro" id="IPR013685">
    <property type="entry name" value="POTRA_FtsQ_type"/>
</dbReference>
<gene>
    <name evidence="10" type="ORF">G7070_12705</name>
</gene>
<keyword evidence="3" id="KW-0132">Cell division</keyword>
<dbReference type="InterPro" id="IPR050487">
    <property type="entry name" value="FtsQ_DivIB"/>
</dbReference>
<proteinExistence type="predicted"/>
<keyword evidence="4 8" id="KW-0812">Transmembrane</keyword>
<name>A0A6G7Y8J1_9ACTN</name>